<feature type="transmembrane region" description="Helical" evidence="1">
    <location>
        <begin position="32"/>
        <end position="52"/>
    </location>
</feature>
<dbReference type="OrthoDB" id="9979800at2"/>
<organism evidence="2 3">
    <name type="scientific">Thomasclavelia cocleata</name>
    <dbReference type="NCBI Taxonomy" id="69824"/>
    <lineage>
        <taxon>Bacteria</taxon>
        <taxon>Bacillati</taxon>
        <taxon>Bacillota</taxon>
        <taxon>Erysipelotrichia</taxon>
        <taxon>Erysipelotrichales</taxon>
        <taxon>Coprobacillaceae</taxon>
        <taxon>Thomasclavelia</taxon>
    </lineage>
</organism>
<evidence type="ECO:0000256" key="1">
    <source>
        <dbReference type="SAM" id="Phobius"/>
    </source>
</evidence>
<keyword evidence="3" id="KW-1185">Reference proteome</keyword>
<dbReference type="AlphaFoldDB" id="A0A1I0DL37"/>
<accession>A0A1I0DL37</accession>
<keyword evidence="1" id="KW-1133">Transmembrane helix</keyword>
<keyword evidence="1" id="KW-0812">Transmembrane</keyword>
<keyword evidence="1" id="KW-0472">Membrane</keyword>
<evidence type="ECO:0000313" key="3">
    <source>
        <dbReference type="Proteomes" id="UP000198558"/>
    </source>
</evidence>
<proteinExistence type="predicted"/>
<reference evidence="3" key="1">
    <citation type="submission" date="2016-10" db="EMBL/GenBank/DDBJ databases">
        <authorList>
            <person name="Varghese N."/>
            <person name="Submissions S."/>
        </authorList>
    </citation>
    <scope>NUCLEOTIDE SEQUENCE [LARGE SCALE GENOMIC DNA]</scope>
    <source>
        <strain evidence="3">DSM 1551</strain>
    </source>
</reference>
<dbReference type="Proteomes" id="UP000198558">
    <property type="component" value="Unassembled WGS sequence"/>
</dbReference>
<evidence type="ECO:0000313" key="2">
    <source>
        <dbReference type="EMBL" id="SET32881.1"/>
    </source>
</evidence>
<dbReference type="GeneID" id="78289735"/>
<gene>
    <name evidence="2" type="ORF">SAMN04489758_10687</name>
</gene>
<dbReference type="EMBL" id="FOIN01000006">
    <property type="protein sequence ID" value="SET32881.1"/>
    <property type="molecule type" value="Genomic_DNA"/>
</dbReference>
<protein>
    <submittedName>
        <fullName evidence="2">Uncharacterized protein</fullName>
    </submittedName>
</protein>
<feature type="transmembrane region" description="Helical" evidence="1">
    <location>
        <begin position="5"/>
        <end position="26"/>
    </location>
</feature>
<dbReference type="RefSeq" id="WP_157796091.1">
    <property type="nucleotide sequence ID" value="NZ_FOIN01000006.1"/>
</dbReference>
<name>A0A1I0DL37_9FIRM</name>
<sequence>MFKYIVAVFVTIIGFLSVFAILMIPFMKSGGFELLACALALSIQISIIAIYFDNKIK</sequence>